<sequence length="331" mass="36644">MSELLFETDANPIPSRIRGGLFHAPDGKALRYALLKAESRPCRGTVIVLQGRNEFIENYYETMSDLAGRGFTVATFDWRGQGGSHRLLRDRLRGYVRSFNDYADDLDHFLTGIVLPDCPPPFFILAHSAGALVALSSLERLSSRITRMVLCAPLMGLGGQKISDDNVRRITAALRWIGLGRIYAAGGRTLSAARAFADNPLTSDPLRFMRNVEITRTYTDLALGGPTVRWVWSALETAWRINQPDFYKSPIAPVLIIAAGADRVVSTAVIERFVARTRNISLAVIDGARHEMLQEADFYREQVLAAFDAFIPGSSPVESMPQSLEPDLSQI</sequence>
<evidence type="ECO:0000313" key="2">
    <source>
        <dbReference type="EMBL" id="EEZ29536.1"/>
    </source>
</evidence>
<reference evidence="2" key="1">
    <citation type="submission" date="2009-01" db="EMBL/GenBank/DDBJ databases">
        <title>The Genome Sequence of Brucella pinnipedialis M292/94/1.</title>
        <authorList>
            <consortium name="The Broad Institute Genome Sequencing Platform"/>
            <person name="Ward D."/>
            <person name="Young S.K."/>
            <person name="Kodira C.D."/>
            <person name="Zeng Q."/>
            <person name="Koehrsen M."/>
            <person name="Alvarado L."/>
            <person name="Berlin A."/>
            <person name="Borenstein D."/>
            <person name="Chen Z."/>
            <person name="Engels R."/>
            <person name="Freedman E."/>
            <person name="Gellesch M."/>
            <person name="Goldberg J."/>
            <person name="Griggs A."/>
            <person name="Gujja S."/>
            <person name="Heiman D."/>
            <person name="Hepburn T."/>
            <person name="Howarth C."/>
            <person name="Jen D."/>
            <person name="Larson L."/>
            <person name="Lewis B."/>
            <person name="Mehta T."/>
            <person name="Park D."/>
            <person name="Pearson M."/>
            <person name="Roberts A."/>
            <person name="Saif S."/>
            <person name="Shea T."/>
            <person name="Shenoy N."/>
            <person name="Sisk P."/>
            <person name="Stolte C."/>
            <person name="Sykes S."/>
            <person name="Walk T."/>
            <person name="White J."/>
            <person name="Yandava C."/>
            <person name="Whatmore A.M."/>
            <person name="Perrett L.L."/>
            <person name="O'Callaghan D."/>
            <person name="Nusbaum C."/>
            <person name="Galagan J."/>
            <person name="Birren B."/>
        </authorList>
    </citation>
    <scope>NUCLEOTIDE SEQUENCE [LARGE SCALE GENOMIC DNA]</scope>
    <source>
        <strain evidence="2">M292/94/1</strain>
    </source>
</reference>
<feature type="domain" description="Serine aminopeptidase S33" evidence="1">
    <location>
        <begin position="42"/>
        <end position="297"/>
    </location>
</feature>
<dbReference type="InterPro" id="IPR029058">
    <property type="entry name" value="AB_hydrolase_fold"/>
</dbReference>
<dbReference type="GeneID" id="93015973"/>
<dbReference type="InterPro" id="IPR051044">
    <property type="entry name" value="MAG_DAG_Lipase"/>
</dbReference>
<dbReference type="RefSeq" id="WP_002966533.1">
    <property type="nucleotide sequence ID" value="NZ_EQ999534.1"/>
</dbReference>
<organism evidence="2">
    <name type="scientific">Brucella pinnipedialis M292/94/1</name>
    <dbReference type="NCBI Taxonomy" id="520462"/>
    <lineage>
        <taxon>Bacteria</taxon>
        <taxon>Pseudomonadati</taxon>
        <taxon>Pseudomonadota</taxon>
        <taxon>Alphaproteobacteria</taxon>
        <taxon>Hyphomicrobiales</taxon>
        <taxon>Brucellaceae</taxon>
        <taxon>Brucella/Ochrobactrum group</taxon>
        <taxon>Brucella</taxon>
    </lineage>
</organism>
<dbReference type="PANTHER" id="PTHR11614">
    <property type="entry name" value="PHOSPHOLIPASE-RELATED"/>
    <property type="match status" value="1"/>
</dbReference>
<dbReference type="Gene3D" id="3.40.50.1820">
    <property type="entry name" value="alpha/beta hydrolase"/>
    <property type="match status" value="1"/>
</dbReference>
<gene>
    <name evidence="2" type="ORF">BALG_02889</name>
</gene>
<accession>A0A0E1X067</accession>
<evidence type="ECO:0000259" key="1">
    <source>
        <dbReference type="Pfam" id="PF12146"/>
    </source>
</evidence>
<dbReference type="HOGENOM" id="CLU_026209_10_1_5"/>
<protein>
    <submittedName>
        <fullName evidence="2">Lysophospholipase</fullName>
    </submittedName>
</protein>
<name>A0A0E1X067_9HYPH</name>
<dbReference type="Pfam" id="PF12146">
    <property type="entry name" value="Hydrolase_4"/>
    <property type="match status" value="1"/>
</dbReference>
<proteinExistence type="predicted"/>
<dbReference type="Proteomes" id="UP000004659">
    <property type="component" value="Unassembled WGS sequence"/>
</dbReference>
<dbReference type="InterPro" id="IPR022742">
    <property type="entry name" value="Hydrolase_4"/>
</dbReference>
<dbReference type="SUPFAM" id="SSF53474">
    <property type="entry name" value="alpha/beta-Hydrolases"/>
    <property type="match status" value="1"/>
</dbReference>
<dbReference type="AlphaFoldDB" id="A0A0E1X067"/>
<dbReference type="EMBL" id="EQ999534">
    <property type="protein sequence ID" value="EEZ29536.1"/>
    <property type="molecule type" value="Genomic_DNA"/>
</dbReference>